<evidence type="ECO:0000313" key="3">
    <source>
        <dbReference type="Proteomes" id="UP001251374"/>
    </source>
</evidence>
<dbReference type="SMART" id="SM00267">
    <property type="entry name" value="GGDEF"/>
    <property type="match status" value="1"/>
</dbReference>
<dbReference type="PANTHER" id="PTHR33121">
    <property type="entry name" value="CYCLIC DI-GMP PHOSPHODIESTERASE PDEF"/>
    <property type="match status" value="1"/>
</dbReference>
<dbReference type="EMBL" id="JARWAM010000005">
    <property type="protein sequence ID" value="MDR5905226.1"/>
    <property type="molecule type" value="Genomic_DNA"/>
</dbReference>
<dbReference type="InterPro" id="IPR000160">
    <property type="entry name" value="GGDEF_dom"/>
</dbReference>
<dbReference type="Gene3D" id="3.30.70.270">
    <property type="match status" value="1"/>
</dbReference>
<dbReference type="Proteomes" id="UP001251374">
    <property type="component" value="Unassembled WGS sequence"/>
</dbReference>
<dbReference type="InterPro" id="IPR043128">
    <property type="entry name" value="Rev_trsase/Diguanyl_cyclase"/>
</dbReference>
<feature type="domain" description="EAL" evidence="1">
    <location>
        <begin position="353"/>
        <end position="608"/>
    </location>
</feature>
<dbReference type="SUPFAM" id="SSF141868">
    <property type="entry name" value="EAL domain-like"/>
    <property type="match status" value="1"/>
</dbReference>
<dbReference type="CDD" id="cd01948">
    <property type="entry name" value="EAL"/>
    <property type="match status" value="1"/>
</dbReference>
<evidence type="ECO:0000313" key="2">
    <source>
        <dbReference type="EMBL" id="MDR5905226.1"/>
    </source>
</evidence>
<reference evidence="2 3" key="1">
    <citation type="submission" date="2023-04" db="EMBL/GenBank/DDBJ databases">
        <title>A long-awaited taxogenomic arrangement of the family Halomonadaceae.</title>
        <authorList>
            <person name="De La Haba R."/>
            <person name="Chuvochina M."/>
            <person name="Wittouck S."/>
            <person name="Arahal D.R."/>
            <person name="Sanchez-Porro C."/>
            <person name="Hugenholtz P."/>
            <person name="Ventosa A."/>
        </authorList>
    </citation>
    <scope>NUCLEOTIDE SEQUENCE [LARGE SCALE GENOMIC DNA]</scope>
    <source>
        <strain evidence="2 3">DSM 26770</strain>
    </source>
</reference>
<dbReference type="SMART" id="SM00065">
    <property type="entry name" value="GAF"/>
    <property type="match status" value="1"/>
</dbReference>
<gene>
    <name evidence="2" type="ORF">QC821_08080</name>
</gene>
<dbReference type="RefSeq" id="WP_309719450.1">
    <property type="nucleotide sequence ID" value="NZ_JARWAM010000005.1"/>
</dbReference>
<dbReference type="SMART" id="SM00052">
    <property type="entry name" value="EAL"/>
    <property type="match status" value="1"/>
</dbReference>
<protein>
    <submittedName>
        <fullName evidence="2">Sensor domain-containing phosphodiesterase</fullName>
    </submittedName>
</protein>
<keyword evidence="3" id="KW-1185">Reference proteome</keyword>
<proteinExistence type="predicted"/>
<dbReference type="Gene3D" id="3.20.20.450">
    <property type="entry name" value="EAL domain"/>
    <property type="match status" value="1"/>
</dbReference>
<dbReference type="InterPro" id="IPR050706">
    <property type="entry name" value="Cyclic-di-GMP_PDE-like"/>
</dbReference>
<dbReference type="InterPro" id="IPR003018">
    <property type="entry name" value="GAF"/>
</dbReference>
<dbReference type="Pfam" id="PF00990">
    <property type="entry name" value="GGDEF"/>
    <property type="match status" value="1"/>
</dbReference>
<name>A0ABU1HCM0_9GAMM</name>
<dbReference type="PROSITE" id="PS50883">
    <property type="entry name" value="EAL"/>
    <property type="match status" value="1"/>
</dbReference>
<dbReference type="Pfam" id="PF00563">
    <property type="entry name" value="EAL"/>
    <property type="match status" value="1"/>
</dbReference>
<dbReference type="SUPFAM" id="SSF55073">
    <property type="entry name" value="Nucleotide cyclase"/>
    <property type="match status" value="1"/>
</dbReference>
<dbReference type="InterPro" id="IPR029787">
    <property type="entry name" value="Nucleotide_cyclase"/>
</dbReference>
<accession>A0ABU1HCM0</accession>
<comment type="caution">
    <text evidence="2">The sequence shown here is derived from an EMBL/GenBank/DDBJ whole genome shotgun (WGS) entry which is preliminary data.</text>
</comment>
<evidence type="ECO:0000259" key="1">
    <source>
        <dbReference type="PROSITE" id="PS50883"/>
    </source>
</evidence>
<dbReference type="InterPro" id="IPR035919">
    <property type="entry name" value="EAL_sf"/>
</dbReference>
<dbReference type="InterPro" id="IPR001633">
    <property type="entry name" value="EAL_dom"/>
</dbReference>
<dbReference type="SUPFAM" id="SSF55781">
    <property type="entry name" value="GAF domain-like"/>
    <property type="match status" value="1"/>
</dbReference>
<dbReference type="PANTHER" id="PTHR33121:SF70">
    <property type="entry name" value="SIGNALING PROTEIN YKOW"/>
    <property type="match status" value="1"/>
</dbReference>
<sequence length="618" mass="68600">MTPSSPPHSLFGDITARAPDAPVPWQDQSFFELIDTGAERRFDRLTGLVADILGTPICLVTLLDDQRVWIKSAVGIQLGCKLPHEAWFCQLTLENGFHEVSKQGNGPFFEKVSQMLCHDDLGFYAGLAIRDLQGKAVGTLCVLDQQQRKLNDVERHRFARLAELVEHEIQFTDRLKLTQADLVEQALIDPATSLPRQLIGHDCLLSVIESANQRNAKVALAVVHFIQYDEMASAYGEQARDEAMHLFSKRLKAISGQHGMVSRPLPDRMLIARGDIASISSAHQWAEHIYYEAIRPYDIANGKRSAQVAVGACLYPDQSDGAEELSRRANIAKPSQGGFSFYDEGDESRVLRRDQMTRAFIESLAQSRLNLVFQPIVSYSTGRVVACEALTRWEDSELGTVSPGEFIPIVEDNPMLCQEFTRWVLLRACQAARVWNDMLDEPVRVNVNISGTELYREGLIEDIDAALMSAGLAPEQLVIEVTEQALIQSIDRAVKTLEKLRSRGVMTALDDFGTGYSSLSYLRQLPLDTLKIDRSFIIDLATDCTAREVTRGIVNIGDALKINVVAEGVETEAQQAVLSDIGIEHMQGYLWHRPIACEALGEILTRANATIGGIRPDA</sequence>
<organism evidence="2 3">
    <name type="scientific">Franzmannia qiaohouensis</name>
    <dbReference type="NCBI Taxonomy" id="1329370"/>
    <lineage>
        <taxon>Bacteria</taxon>
        <taxon>Pseudomonadati</taxon>
        <taxon>Pseudomonadota</taxon>
        <taxon>Gammaproteobacteria</taxon>
        <taxon>Oceanospirillales</taxon>
        <taxon>Halomonadaceae</taxon>
        <taxon>Franzmannia</taxon>
    </lineage>
</organism>